<reference evidence="2 3" key="1">
    <citation type="submission" date="2019-10" db="EMBL/GenBank/DDBJ databases">
        <title>Description of Paenibacillus humi sp. nov.</title>
        <authorList>
            <person name="Carlier A."/>
            <person name="Qi S."/>
        </authorList>
    </citation>
    <scope>NUCLEOTIDE SEQUENCE [LARGE SCALE GENOMIC DNA]</scope>
    <source>
        <strain evidence="2 3">LMG 31461</strain>
    </source>
</reference>
<keyword evidence="3" id="KW-1185">Reference proteome</keyword>
<keyword evidence="1" id="KW-0812">Transmembrane</keyword>
<feature type="transmembrane region" description="Helical" evidence="1">
    <location>
        <begin position="409"/>
        <end position="439"/>
    </location>
</feature>
<sequence length="544" mass="61699">MKKARWKLLTYVPFLAVIVIIGIIQSFMLANENVKPYPEPFGRATELPQLATYGESVQMFDDSSFTYMAGKTLEFVTIDEEGRNRTESRPLPDVGSVRDYKMIDKDHMIWIGDGNKLYESEWKSGSWSSKNTLMENEILRVQTVVGPKGNSVMLAYNDSTLYVGEFHPNTRLSWTKLDIANVKQVHGVWDTSGSSLSLVYAVSKDGSESFHYVKLAETSWKPLVQMKLKDVDYATSSLDDMALGVDGSTFITAYTTSSRKSGKSTLHMLTFPANQPDKIQDEVLNLPVTKGNDSDTILHPTFTQSSTGEKTLVVSSVYEKNRRQTSQEVYTIGFQDGKMLNATRISQFGGFAVYPMFASNKGSSLAIWLDAVNAETFRVYYATDQLPYAERMNRIHTEDIQQAAGNLPLFWGIGVLTALISLKWILLPGLYLIVLSVFWQYHYDEHAKRHFGLSMAMYLVVKALFIGDYRQPIALQVMPDFLQSVWVSLILLVLLAAISYWLTRLWRKGLTERNVGLEMFYFVVLDVFMTNMWYSFFMSPATLS</sequence>
<comment type="caution">
    <text evidence="2">The sequence shown here is derived from an EMBL/GenBank/DDBJ whole genome shotgun (WGS) entry which is preliminary data.</text>
</comment>
<evidence type="ECO:0000313" key="3">
    <source>
        <dbReference type="Proteomes" id="UP000653578"/>
    </source>
</evidence>
<organism evidence="2 3">
    <name type="scientific">Paenibacillus plantarum</name>
    <dbReference type="NCBI Taxonomy" id="2654975"/>
    <lineage>
        <taxon>Bacteria</taxon>
        <taxon>Bacillati</taxon>
        <taxon>Bacillota</taxon>
        <taxon>Bacilli</taxon>
        <taxon>Bacillales</taxon>
        <taxon>Paenibacillaceae</taxon>
        <taxon>Paenibacillus</taxon>
    </lineage>
</organism>
<dbReference type="EMBL" id="WHNY01000040">
    <property type="protein sequence ID" value="NOU64818.1"/>
    <property type="molecule type" value="Genomic_DNA"/>
</dbReference>
<keyword evidence="1" id="KW-1133">Transmembrane helix</keyword>
<accession>A0ABX1X8N1</accession>
<evidence type="ECO:0000313" key="2">
    <source>
        <dbReference type="EMBL" id="NOU64818.1"/>
    </source>
</evidence>
<dbReference type="RefSeq" id="WP_171630535.1">
    <property type="nucleotide sequence ID" value="NZ_WHNY01000040.1"/>
</dbReference>
<dbReference type="Proteomes" id="UP000653578">
    <property type="component" value="Unassembled WGS sequence"/>
</dbReference>
<feature type="transmembrane region" description="Helical" evidence="1">
    <location>
        <begin position="481"/>
        <end position="503"/>
    </location>
</feature>
<feature type="transmembrane region" description="Helical" evidence="1">
    <location>
        <begin position="12"/>
        <end position="30"/>
    </location>
</feature>
<keyword evidence="1" id="KW-0472">Membrane</keyword>
<evidence type="ECO:0000256" key="1">
    <source>
        <dbReference type="SAM" id="Phobius"/>
    </source>
</evidence>
<proteinExistence type="predicted"/>
<feature type="transmembrane region" description="Helical" evidence="1">
    <location>
        <begin position="515"/>
        <end position="534"/>
    </location>
</feature>
<feature type="transmembrane region" description="Helical" evidence="1">
    <location>
        <begin position="451"/>
        <end position="469"/>
    </location>
</feature>
<protein>
    <submittedName>
        <fullName evidence="2">Uncharacterized protein</fullName>
    </submittedName>
</protein>
<gene>
    <name evidence="2" type="ORF">GC096_12345</name>
</gene>
<name>A0ABX1X8N1_9BACL</name>